<name>A0A182SDD4_9DIPT</name>
<reference evidence="4" key="1">
    <citation type="submission" date="2013-09" db="EMBL/GenBank/DDBJ databases">
        <title>The Genome Sequence of Anopheles maculatus species B.</title>
        <authorList>
            <consortium name="The Broad Institute Genomics Platform"/>
            <person name="Neafsey D.E."/>
            <person name="Besansky N."/>
            <person name="Howell P."/>
            <person name="Walton C."/>
            <person name="Young S.K."/>
            <person name="Zeng Q."/>
            <person name="Gargeya S."/>
            <person name="Fitzgerald M."/>
            <person name="Haas B."/>
            <person name="Abouelleil A."/>
            <person name="Allen A.W."/>
            <person name="Alvarado L."/>
            <person name="Arachchi H.M."/>
            <person name="Berlin A.M."/>
            <person name="Chapman S.B."/>
            <person name="Gainer-Dewar J."/>
            <person name="Goldberg J."/>
            <person name="Griggs A."/>
            <person name="Gujja S."/>
            <person name="Hansen M."/>
            <person name="Howarth C."/>
            <person name="Imamovic A."/>
            <person name="Ireland A."/>
            <person name="Larimer J."/>
            <person name="McCowan C."/>
            <person name="Murphy C."/>
            <person name="Pearson M."/>
            <person name="Poon T.W."/>
            <person name="Priest M."/>
            <person name="Roberts A."/>
            <person name="Saif S."/>
            <person name="Shea T."/>
            <person name="Sisk P."/>
            <person name="Sykes S."/>
            <person name="Wortman J."/>
            <person name="Nusbaum C."/>
            <person name="Birren B."/>
        </authorList>
    </citation>
    <scope>NUCLEOTIDE SEQUENCE [LARGE SCALE GENOMIC DNA]</scope>
    <source>
        <strain evidence="4">maculatus3</strain>
    </source>
</reference>
<feature type="signal peptide" evidence="2">
    <location>
        <begin position="1"/>
        <end position="24"/>
    </location>
</feature>
<dbReference type="GO" id="GO:0004601">
    <property type="term" value="F:peroxidase activity"/>
    <property type="evidence" value="ECO:0007669"/>
    <property type="project" value="UniProtKB-KW"/>
</dbReference>
<evidence type="ECO:0000256" key="2">
    <source>
        <dbReference type="SAM" id="SignalP"/>
    </source>
</evidence>
<evidence type="ECO:0000256" key="1">
    <source>
        <dbReference type="ARBA" id="ARBA00022559"/>
    </source>
</evidence>
<protein>
    <recommendedName>
        <fullName evidence="5">Peroxidase</fullName>
    </recommendedName>
</protein>
<evidence type="ECO:0008006" key="5">
    <source>
        <dbReference type="Google" id="ProtNLM"/>
    </source>
</evidence>
<sequence length="146" mass="15947">MEQRVAPIVVFILLCVTNWQQVLGQCPQNLYRTFDGSCNNLQNPSSGAANTQFTRLIPAKYSDGKSRPAVATDGSELPSARLLSVEVFQEGVQNSPEFTLANMQFGQIVAHDMALTRGGKVESRCFAINCLVVLTVVYNPHEDQGA</sequence>
<dbReference type="GO" id="GO:0006979">
    <property type="term" value="P:response to oxidative stress"/>
    <property type="evidence" value="ECO:0007669"/>
    <property type="project" value="InterPro"/>
</dbReference>
<keyword evidence="1" id="KW-0560">Oxidoreductase</keyword>
<evidence type="ECO:0000313" key="4">
    <source>
        <dbReference type="Proteomes" id="UP000075901"/>
    </source>
</evidence>
<dbReference type="PANTHER" id="PTHR11475:SF86">
    <property type="entry name" value="PEROXIDASE"/>
    <property type="match status" value="1"/>
</dbReference>
<proteinExistence type="predicted"/>
<dbReference type="GO" id="GO:0020037">
    <property type="term" value="F:heme binding"/>
    <property type="evidence" value="ECO:0007669"/>
    <property type="project" value="InterPro"/>
</dbReference>
<dbReference type="AlphaFoldDB" id="A0A182SDD4"/>
<dbReference type="EnsemblMetazoa" id="AMAM004515-RA">
    <property type="protein sequence ID" value="AMAM004515-PA"/>
    <property type="gene ID" value="AMAM004515"/>
</dbReference>
<dbReference type="PANTHER" id="PTHR11475">
    <property type="entry name" value="OXIDASE/PEROXIDASE"/>
    <property type="match status" value="1"/>
</dbReference>
<keyword evidence="1" id="KW-0575">Peroxidase</keyword>
<dbReference type="InterPro" id="IPR037120">
    <property type="entry name" value="Haem_peroxidase_sf_animal"/>
</dbReference>
<feature type="chain" id="PRO_5008135739" description="Peroxidase" evidence="2">
    <location>
        <begin position="25"/>
        <end position="146"/>
    </location>
</feature>
<reference evidence="3" key="2">
    <citation type="submission" date="2020-05" db="UniProtKB">
        <authorList>
            <consortium name="EnsemblMetazoa"/>
        </authorList>
    </citation>
    <scope>IDENTIFICATION</scope>
    <source>
        <strain evidence="3">maculatus3</strain>
    </source>
</reference>
<dbReference type="SUPFAM" id="SSF48113">
    <property type="entry name" value="Heme-dependent peroxidases"/>
    <property type="match status" value="1"/>
</dbReference>
<keyword evidence="2" id="KW-0732">Signal</keyword>
<dbReference type="VEuPathDB" id="VectorBase:AMAM004515"/>
<dbReference type="InterPro" id="IPR019791">
    <property type="entry name" value="Haem_peroxidase_animal"/>
</dbReference>
<dbReference type="Gene3D" id="1.10.640.10">
    <property type="entry name" value="Haem peroxidase domain superfamily, animal type"/>
    <property type="match status" value="1"/>
</dbReference>
<evidence type="ECO:0000313" key="3">
    <source>
        <dbReference type="EnsemblMetazoa" id="AMAM004515-PA"/>
    </source>
</evidence>
<keyword evidence="4" id="KW-1185">Reference proteome</keyword>
<dbReference type="Proteomes" id="UP000075901">
    <property type="component" value="Unassembled WGS sequence"/>
</dbReference>
<dbReference type="InterPro" id="IPR010255">
    <property type="entry name" value="Haem_peroxidase_sf"/>
</dbReference>
<organism evidence="3 4">
    <name type="scientific">Anopheles maculatus</name>
    <dbReference type="NCBI Taxonomy" id="74869"/>
    <lineage>
        <taxon>Eukaryota</taxon>
        <taxon>Metazoa</taxon>
        <taxon>Ecdysozoa</taxon>
        <taxon>Arthropoda</taxon>
        <taxon>Hexapoda</taxon>
        <taxon>Insecta</taxon>
        <taxon>Pterygota</taxon>
        <taxon>Neoptera</taxon>
        <taxon>Endopterygota</taxon>
        <taxon>Diptera</taxon>
        <taxon>Nematocera</taxon>
        <taxon>Culicoidea</taxon>
        <taxon>Culicidae</taxon>
        <taxon>Anophelinae</taxon>
        <taxon>Anopheles</taxon>
        <taxon>Anopheles maculatus group</taxon>
    </lineage>
</organism>
<accession>A0A182SDD4</accession>
<dbReference type="PROSITE" id="PS50292">
    <property type="entry name" value="PEROXIDASE_3"/>
    <property type="match status" value="1"/>
</dbReference>
<dbReference type="Pfam" id="PF03098">
    <property type="entry name" value="An_peroxidase"/>
    <property type="match status" value="1"/>
</dbReference>